<dbReference type="EMBL" id="CP002454">
    <property type="protein sequence ID" value="ADV67562.1"/>
    <property type="molecule type" value="Genomic_DNA"/>
</dbReference>
<dbReference type="HOGENOM" id="CLU_2665044_0_0_0"/>
<evidence type="ECO:0000313" key="3">
    <source>
        <dbReference type="Proteomes" id="UP000008635"/>
    </source>
</evidence>
<sequence>MYEYTTGRTPMHDAHDRTATDPQGRGTAGDFREAKAACEALAGMELTWRLIGDSVTPERGEAELDGVTYTIVRTA</sequence>
<protein>
    <submittedName>
        <fullName evidence="2">Molybdopterin oxidoreductase</fullName>
    </submittedName>
</protein>
<feature type="region of interest" description="Disordered" evidence="1">
    <location>
        <begin position="1"/>
        <end position="31"/>
    </location>
</feature>
<proteinExistence type="predicted"/>
<dbReference type="AlphaFoldDB" id="E8U923"/>
<reference evidence="3" key="2">
    <citation type="submission" date="2011-01" db="EMBL/GenBank/DDBJ databases">
        <title>The complete genome of Deinococcus maricopensis DSM 21211.</title>
        <authorList>
            <consortium name="US DOE Joint Genome Institute (JGI-PGF)"/>
            <person name="Lucas S."/>
            <person name="Copeland A."/>
            <person name="Lapidus A."/>
            <person name="Goodwin L."/>
            <person name="Pitluck S."/>
            <person name="Kyrpides N."/>
            <person name="Mavromatis K."/>
            <person name="Pagani I."/>
            <person name="Ivanova N."/>
            <person name="Ovchinnikova G."/>
            <person name="Zeytun A."/>
            <person name="Detter J.C."/>
            <person name="Han C."/>
            <person name="Land M."/>
            <person name="Hauser L."/>
            <person name="Markowitz V."/>
            <person name="Cheng J.-F."/>
            <person name="Hugenholtz P."/>
            <person name="Woyke T."/>
            <person name="Wu D."/>
            <person name="Pukall R."/>
            <person name="Gehrich-Schroeter G."/>
            <person name="Brambilla E."/>
            <person name="Klenk H.-P."/>
            <person name="Eisen J.A."/>
        </authorList>
    </citation>
    <scope>NUCLEOTIDE SEQUENCE [LARGE SCALE GENOMIC DNA]</scope>
    <source>
        <strain evidence="3">DSM 21211 / LMG 22137 / NRRL B-23946 / LB-34</strain>
    </source>
</reference>
<dbReference type="KEGG" id="dmr:Deima_1917"/>
<name>E8U923_DEIML</name>
<dbReference type="STRING" id="709986.Deima_1917"/>
<evidence type="ECO:0000313" key="2">
    <source>
        <dbReference type="EMBL" id="ADV67562.1"/>
    </source>
</evidence>
<dbReference type="Proteomes" id="UP000008635">
    <property type="component" value="Chromosome"/>
</dbReference>
<keyword evidence="3" id="KW-1185">Reference proteome</keyword>
<gene>
    <name evidence="2" type="ordered locus">Deima_1917</name>
</gene>
<reference evidence="2 3" key="1">
    <citation type="journal article" date="2011" name="Stand. Genomic Sci.">
        <title>Complete genome sequence of Deinococcus maricopensis type strain (LB-34).</title>
        <authorList>
            <person name="Pukall R."/>
            <person name="Zeytun A."/>
            <person name="Lucas S."/>
            <person name="Lapidus A."/>
            <person name="Hammon N."/>
            <person name="Deshpande S."/>
            <person name="Nolan M."/>
            <person name="Cheng J.F."/>
            <person name="Pitluck S."/>
            <person name="Liolios K."/>
            <person name="Pagani I."/>
            <person name="Mikhailova N."/>
            <person name="Ivanova N."/>
            <person name="Mavromatis K."/>
            <person name="Pati A."/>
            <person name="Tapia R."/>
            <person name="Han C."/>
            <person name="Goodwin L."/>
            <person name="Chen A."/>
            <person name="Palaniappan K."/>
            <person name="Land M."/>
            <person name="Hauser L."/>
            <person name="Chang Y.J."/>
            <person name="Jeffries C.D."/>
            <person name="Brambilla E.M."/>
            <person name="Rohde M."/>
            <person name="Goker M."/>
            <person name="Detter J.C."/>
            <person name="Woyke T."/>
            <person name="Bristow J."/>
            <person name="Eisen J.A."/>
            <person name="Markowitz V."/>
            <person name="Hugenholtz P."/>
            <person name="Kyrpides N.C."/>
            <person name="Klenk H.P."/>
        </authorList>
    </citation>
    <scope>NUCLEOTIDE SEQUENCE [LARGE SCALE GENOMIC DNA]</scope>
    <source>
        <strain evidence="3">DSM 21211 / LMG 22137 / NRRL B-23946 / LB-34</strain>
    </source>
</reference>
<evidence type="ECO:0000256" key="1">
    <source>
        <dbReference type="SAM" id="MobiDB-lite"/>
    </source>
</evidence>
<organism evidence="2 3">
    <name type="scientific">Deinococcus maricopensis (strain DSM 21211 / LMG 22137 / NRRL B-23946 / LB-34)</name>
    <dbReference type="NCBI Taxonomy" id="709986"/>
    <lineage>
        <taxon>Bacteria</taxon>
        <taxon>Thermotogati</taxon>
        <taxon>Deinococcota</taxon>
        <taxon>Deinococci</taxon>
        <taxon>Deinococcales</taxon>
        <taxon>Deinococcaceae</taxon>
        <taxon>Deinococcus</taxon>
    </lineage>
</organism>
<dbReference type="RefSeq" id="WP_013557067.1">
    <property type="nucleotide sequence ID" value="NC_014958.1"/>
</dbReference>
<feature type="compositionally biased region" description="Basic and acidic residues" evidence="1">
    <location>
        <begin position="10"/>
        <end position="19"/>
    </location>
</feature>
<accession>E8U923</accession>